<dbReference type="PIRSF" id="PIRSF030140">
    <property type="entry name" value="UCP030140"/>
    <property type="match status" value="1"/>
</dbReference>
<accession>A0A162NFX8</accession>
<name>A0A162NFX8_9CLOT</name>
<dbReference type="AlphaFoldDB" id="A0A162NFX8"/>
<keyword evidence="4" id="KW-1185">Reference proteome</keyword>
<evidence type="ECO:0000313" key="4">
    <source>
        <dbReference type="Proteomes" id="UP000093694"/>
    </source>
</evidence>
<organism evidence="1 3">
    <name type="scientific">Clostridium coskatii</name>
    <dbReference type="NCBI Taxonomy" id="1705578"/>
    <lineage>
        <taxon>Bacteria</taxon>
        <taxon>Bacillati</taxon>
        <taxon>Bacillota</taxon>
        <taxon>Clostridia</taxon>
        <taxon>Eubacteriales</taxon>
        <taxon>Clostridiaceae</taxon>
        <taxon>Clostridium</taxon>
    </lineage>
</organism>
<proteinExistence type="predicted"/>
<comment type="caution">
    <text evidence="1">The sequence shown here is derived from an EMBL/GenBank/DDBJ whole genome shotgun (WGS) entry which is preliminary data.</text>
</comment>
<evidence type="ECO:0000313" key="1">
    <source>
        <dbReference type="EMBL" id="OAA93069.1"/>
    </source>
</evidence>
<dbReference type="Pfam" id="PF08761">
    <property type="entry name" value="dUTPase_2"/>
    <property type="match status" value="1"/>
</dbReference>
<evidence type="ECO:0000313" key="3">
    <source>
        <dbReference type="Proteomes" id="UP000077384"/>
    </source>
</evidence>
<dbReference type="PATRIC" id="fig|1705578.3.peg.772"/>
<dbReference type="SUPFAM" id="SSF101386">
    <property type="entry name" value="all-alpha NTP pyrophosphatases"/>
    <property type="match status" value="1"/>
</dbReference>
<dbReference type="Gene3D" id="1.10.4010.10">
    <property type="entry name" value="Type II deoxyuridine triphosphatase"/>
    <property type="match status" value="1"/>
</dbReference>
<dbReference type="RefSeq" id="WP_063601197.1">
    <property type="nucleotide sequence ID" value="NZ_LITQ01000015.1"/>
</dbReference>
<dbReference type="EMBL" id="LITQ01000015">
    <property type="protein sequence ID" value="OAA93069.1"/>
    <property type="molecule type" value="Genomic_DNA"/>
</dbReference>
<sequence>MNIVKLFELQENLNSRIRNNISIKKDSLISKETLALQVKMAELANETQCFNFWSNDVTANNDLILKEYINSLNFILTLGLEKEFTDIKINIKTNDGDITSQFLNLYIDINDFIVCSSKDHYITLFEDFLSLGYSLGFSTKTIENAYYSKHSVLM</sequence>
<reference evidence="2 4" key="2">
    <citation type="journal article" date="2016" name="Front. Microbiol.">
        <title>Industrial Acetogenic Biocatalysts: A Comparative Metabolic and Genomic Analysis.</title>
        <authorList>
            <person name="Bengelsdorf F."/>
            <person name="Poehlein A."/>
            <person name="Sonja S."/>
            <person name="Erz C."/>
            <person name="Hummel T."/>
            <person name="Hoffmeister S."/>
            <person name="Daniel R."/>
            <person name="Durre P."/>
        </authorList>
    </citation>
    <scope>NUCLEOTIDE SEQUENCE [LARGE SCALE GENOMIC DNA]</scope>
    <source>
        <strain evidence="2 4">PTA-10522</strain>
    </source>
</reference>
<dbReference type="InterPro" id="IPR016947">
    <property type="entry name" value="UCP030140"/>
</dbReference>
<gene>
    <name evidence="2" type="ORF">CLCOS_37870</name>
    <name evidence="1" type="ORF">WX73_00387</name>
</gene>
<reference evidence="1 3" key="1">
    <citation type="journal article" date="2015" name="Biotechnol. Bioeng.">
        <title>Genome sequence and phenotypic characterization of Caulobacter segnis.</title>
        <authorList>
            <person name="Patel S."/>
            <person name="Fletcher B."/>
            <person name="Scott D.C."/>
            <person name="Ely B."/>
        </authorList>
    </citation>
    <scope>NUCLEOTIDE SEQUENCE [LARGE SCALE GENOMIC DNA]</scope>
    <source>
        <strain evidence="1 3">PS02</strain>
    </source>
</reference>
<dbReference type="Proteomes" id="UP000093694">
    <property type="component" value="Unassembled WGS sequence"/>
</dbReference>
<dbReference type="EMBL" id="LROR01000088">
    <property type="protein sequence ID" value="OBR90812.1"/>
    <property type="molecule type" value="Genomic_DNA"/>
</dbReference>
<dbReference type="InterPro" id="IPR014871">
    <property type="entry name" value="dUTPase/dCTP_pyrophosphatase"/>
</dbReference>
<dbReference type="CDD" id="cd11527">
    <property type="entry name" value="NTP-PPase_dUTPase"/>
    <property type="match status" value="1"/>
</dbReference>
<evidence type="ECO:0000313" key="2">
    <source>
        <dbReference type="EMBL" id="OBR90812.1"/>
    </source>
</evidence>
<protein>
    <submittedName>
        <fullName evidence="1">dUTPase</fullName>
    </submittedName>
</protein>
<dbReference type="Proteomes" id="UP000077384">
    <property type="component" value="Unassembled WGS sequence"/>
</dbReference>